<dbReference type="SUPFAM" id="SSF52540">
    <property type="entry name" value="P-loop containing nucleoside triphosphate hydrolases"/>
    <property type="match status" value="1"/>
</dbReference>
<dbReference type="GO" id="GO:0016787">
    <property type="term" value="F:hydrolase activity"/>
    <property type="evidence" value="ECO:0007669"/>
    <property type="project" value="UniProtKB-KW"/>
</dbReference>
<evidence type="ECO:0000313" key="8">
    <source>
        <dbReference type="EMBL" id="KAH7127455.1"/>
    </source>
</evidence>
<reference evidence="8" key="1">
    <citation type="journal article" date="2021" name="Nat. Commun.">
        <title>Genetic determinants of endophytism in the Arabidopsis root mycobiome.</title>
        <authorList>
            <person name="Mesny F."/>
            <person name="Miyauchi S."/>
            <person name="Thiergart T."/>
            <person name="Pickel B."/>
            <person name="Atanasova L."/>
            <person name="Karlsson M."/>
            <person name="Huettel B."/>
            <person name="Barry K.W."/>
            <person name="Haridas S."/>
            <person name="Chen C."/>
            <person name="Bauer D."/>
            <person name="Andreopoulos W."/>
            <person name="Pangilinan J."/>
            <person name="LaButti K."/>
            <person name="Riley R."/>
            <person name="Lipzen A."/>
            <person name="Clum A."/>
            <person name="Drula E."/>
            <person name="Henrissat B."/>
            <person name="Kohler A."/>
            <person name="Grigoriev I.V."/>
            <person name="Martin F.M."/>
            <person name="Hacquard S."/>
        </authorList>
    </citation>
    <scope>NUCLEOTIDE SEQUENCE</scope>
    <source>
        <strain evidence="8">MPI-CAGE-AT-0147</strain>
    </source>
</reference>
<accession>A0A9P9DVU3</accession>
<dbReference type="PROSITE" id="PS00690">
    <property type="entry name" value="DEAH_ATP_HELICASE"/>
    <property type="match status" value="1"/>
</dbReference>
<evidence type="ECO:0000259" key="7">
    <source>
        <dbReference type="PROSITE" id="PS51194"/>
    </source>
</evidence>
<dbReference type="PANTHER" id="PTHR18934">
    <property type="entry name" value="ATP-DEPENDENT RNA HELICASE"/>
    <property type="match status" value="1"/>
</dbReference>
<sequence length="315" mass="34642">GKSTQVPQLLLYDEYSSGKRVACTQPRRLAATSLAKRVAKEMGVALGEEVGYQIGGDKKVNKKKKKTLVTFMTEGVLLAQQGNDKDLSDYACIVIDEAHERTIETDLLMAMLKGILRRRQDFKDYFNCGAVEIPGRNFNVDIRYTMSGETSSSVNVLAANTVAHIHKNLGPGHILVFLPGKGEIGEVCKLVRKRIEDIDVFPLYSTLIAGEQSRALDSSGPNRKCIVSTNIAETSLTIDNVVYVIDCGLSRQMIYNARLDFDRMPLSTEPAVSCSSVHAAALRVLVTGNLRVADFNWVEIPHPEAIARAAQDLQD</sequence>
<evidence type="ECO:0000259" key="6">
    <source>
        <dbReference type="PROSITE" id="PS51192"/>
    </source>
</evidence>
<dbReference type="GO" id="GO:0005524">
    <property type="term" value="F:ATP binding"/>
    <property type="evidence" value="ECO:0007669"/>
    <property type="project" value="UniProtKB-KW"/>
</dbReference>
<comment type="caution">
    <text evidence="8">The sequence shown here is derived from an EMBL/GenBank/DDBJ whole genome shotgun (WGS) entry which is preliminary data.</text>
</comment>
<evidence type="ECO:0000256" key="3">
    <source>
        <dbReference type="ARBA" id="ARBA00022801"/>
    </source>
</evidence>
<dbReference type="CDD" id="cd18791">
    <property type="entry name" value="SF2_C_RHA"/>
    <property type="match status" value="1"/>
</dbReference>
<dbReference type="InterPro" id="IPR014001">
    <property type="entry name" value="Helicase_ATP-bd"/>
</dbReference>
<feature type="domain" description="Helicase C-terminal" evidence="7">
    <location>
        <begin position="161"/>
        <end position="315"/>
    </location>
</feature>
<dbReference type="InterPro" id="IPR001650">
    <property type="entry name" value="Helicase_C-like"/>
</dbReference>
<dbReference type="AlphaFoldDB" id="A0A9P9DVU3"/>
<evidence type="ECO:0000313" key="9">
    <source>
        <dbReference type="Proteomes" id="UP000738349"/>
    </source>
</evidence>
<dbReference type="Proteomes" id="UP000738349">
    <property type="component" value="Unassembled WGS sequence"/>
</dbReference>
<evidence type="ECO:0000256" key="2">
    <source>
        <dbReference type="ARBA" id="ARBA00022741"/>
    </source>
</evidence>
<protein>
    <submittedName>
        <fullName evidence="8">ATP-dependent RNA helicase Prp43</fullName>
    </submittedName>
</protein>
<keyword evidence="4 8" id="KW-0347">Helicase</keyword>
<keyword evidence="3" id="KW-0378">Hydrolase</keyword>
<name>A0A9P9DVU3_9HYPO</name>
<evidence type="ECO:0000256" key="5">
    <source>
        <dbReference type="ARBA" id="ARBA00022840"/>
    </source>
</evidence>
<keyword evidence="9" id="KW-1185">Reference proteome</keyword>
<dbReference type="InterPro" id="IPR002464">
    <property type="entry name" value="DNA/RNA_helicase_DEAH_CS"/>
</dbReference>
<dbReference type="InterPro" id="IPR027417">
    <property type="entry name" value="P-loop_NTPase"/>
</dbReference>
<comment type="similarity">
    <text evidence="1">Belongs to the DEAD box helicase family. DEAH subfamily.</text>
</comment>
<dbReference type="CDD" id="cd17917">
    <property type="entry name" value="DEXHc_RHA-like"/>
    <property type="match status" value="1"/>
</dbReference>
<dbReference type="PANTHER" id="PTHR18934:SF99">
    <property type="entry name" value="ATP-DEPENDENT RNA HELICASE DHX37-RELATED"/>
    <property type="match status" value="1"/>
</dbReference>
<dbReference type="PROSITE" id="PS51194">
    <property type="entry name" value="HELICASE_CTER"/>
    <property type="match status" value="1"/>
</dbReference>
<proteinExistence type="inferred from homology"/>
<dbReference type="Gene3D" id="3.40.50.300">
    <property type="entry name" value="P-loop containing nucleotide triphosphate hydrolases"/>
    <property type="match status" value="2"/>
</dbReference>
<dbReference type="PROSITE" id="PS51192">
    <property type="entry name" value="HELICASE_ATP_BIND_1"/>
    <property type="match status" value="1"/>
</dbReference>
<evidence type="ECO:0000256" key="4">
    <source>
        <dbReference type="ARBA" id="ARBA00022806"/>
    </source>
</evidence>
<dbReference type="GO" id="GO:0003723">
    <property type="term" value="F:RNA binding"/>
    <property type="evidence" value="ECO:0007669"/>
    <property type="project" value="TreeGrafter"/>
</dbReference>
<dbReference type="GO" id="GO:0004386">
    <property type="term" value="F:helicase activity"/>
    <property type="evidence" value="ECO:0007669"/>
    <property type="project" value="UniProtKB-KW"/>
</dbReference>
<dbReference type="OrthoDB" id="5104517at2759"/>
<gene>
    <name evidence="8" type="ORF">EDB81DRAFT_907784</name>
</gene>
<evidence type="ECO:0000256" key="1">
    <source>
        <dbReference type="ARBA" id="ARBA00008792"/>
    </source>
</evidence>
<organism evidence="8 9">
    <name type="scientific">Dactylonectria macrodidyma</name>
    <dbReference type="NCBI Taxonomy" id="307937"/>
    <lineage>
        <taxon>Eukaryota</taxon>
        <taxon>Fungi</taxon>
        <taxon>Dikarya</taxon>
        <taxon>Ascomycota</taxon>
        <taxon>Pezizomycotina</taxon>
        <taxon>Sordariomycetes</taxon>
        <taxon>Hypocreomycetidae</taxon>
        <taxon>Hypocreales</taxon>
        <taxon>Nectriaceae</taxon>
        <taxon>Dactylonectria</taxon>
    </lineage>
</organism>
<feature type="non-terminal residue" evidence="8">
    <location>
        <position position="315"/>
    </location>
</feature>
<dbReference type="Pfam" id="PF00271">
    <property type="entry name" value="Helicase_C"/>
    <property type="match status" value="1"/>
</dbReference>
<dbReference type="EMBL" id="JAGMUV010000019">
    <property type="protein sequence ID" value="KAH7127455.1"/>
    <property type="molecule type" value="Genomic_DNA"/>
</dbReference>
<feature type="domain" description="Helicase ATP-binding" evidence="6">
    <location>
        <begin position="1"/>
        <end position="109"/>
    </location>
</feature>
<feature type="non-terminal residue" evidence="8">
    <location>
        <position position="1"/>
    </location>
</feature>
<keyword evidence="5" id="KW-0067">ATP-binding</keyword>
<keyword evidence="2" id="KW-0547">Nucleotide-binding</keyword>